<feature type="region of interest" description="Disordered" evidence="8">
    <location>
        <begin position="348"/>
        <end position="368"/>
    </location>
</feature>
<evidence type="ECO:0000313" key="11">
    <source>
        <dbReference type="EMBL" id="KAK4466180.1"/>
    </source>
</evidence>
<evidence type="ECO:0000256" key="4">
    <source>
        <dbReference type="ARBA" id="ARBA00022771"/>
    </source>
</evidence>
<reference evidence="11" key="2">
    <citation type="submission" date="2023-06" db="EMBL/GenBank/DDBJ databases">
        <authorList>
            <consortium name="Lawrence Berkeley National Laboratory"/>
            <person name="Mondo S.J."/>
            <person name="Hensen N."/>
            <person name="Bonometti L."/>
            <person name="Westerberg I."/>
            <person name="Brannstrom I.O."/>
            <person name="Guillou S."/>
            <person name="Cros-Aarteil S."/>
            <person name="Calhoun S."/>
            <person name="Haridas S."/>
            <person name="Kuo A."/>
            <person name="Pangilinan J."/>
            <person name="Riley R."/>
            <person name="Labutti K."/>
            <person name="Andreopoulos B."/>
            <person name="Lipzen A."/>
            <person name="Chen C."/>
            <person name="Yanf M."/>
            <person name="Daum C."/>
            <person name="Ng V."/>
            <person name="Clum A."/>
            <person name="Steindorff A."/>
            <person name="Ohm R."/>
            <person name="Martin F."/>
            <person name="Silar P."/>
            <person name="Natvig D."/>
            <person name="Lalanne C."/>
            <person name="Gautier V."/>
            <person name="Ament-Velasquez S.L."/>
            <person name="Kruys A."/>
            <person name="Hutchinson M.I."/>
            <person name="Powell A.J."/>
            <person name="Barry K."/>
            <person name="Miller A.N."/>
            <person name="Grigoriev I.V."/>
            <person name="Debuchy R."/>
            <person name="Gladieux P."/>
            <person name="Thoren M.H."/>
            <person name="Johannesson H."/>
        </authorList>
    </citation>
    <scope>NUCLEOTIDE SEQUENCE</scope>
    <source>
        <strain evidence="11">PSN324</strain>
    </source>
</reference>
<keyword evidence="6 9" id="KW-1133">Transmembrane helix</keyword>
<feature type="domain" description="RING-CH-type" evidence="10">
    <location>
        <begin position="36"/>
        <end position="92"/>
    </location>
</feature>
<evidence type="ECO:0000256" key="5">
    <source>
        <dbReference type="ARBA" id="ARBA00022833"/>
    </source>
</evidence>
<evidence type="ECO:0000256" key="2">
    <source>
        <dbReference type="ARBA" id="ARBA00022692"/>
    </source>
</evidence>
<name>A0AAV9HZA5_9PEZI</name>
<feature type="compositionally biased region" description="Low complexity" evidence="8">
    <location>
        <begin position="268"/>
        <end position="281"/>
    </location>
</feature>
<feature type="compositionally biased region" description="Low complexity" evidence="8">
    <location>
        <begin position="395"/>
        <end position="412"/>
    </location>
</feature>
<evidence type="ECO:0000256" key="6">
    <source>
        <dbReference type="ARBA" id="ARBA00022989"/>
    </source>
</evidence>
<evidence type="ECO:0000256" key="3">
    <source>
        <dbReference type="ARBA" id="ARBA00022723"/>
    </source>
</evidence>
<gene>
    <name evidence="11" type="ORF">QBC42DRAFT_193221</name>
</gene>
<dbReference type="AlphaFoldDB" id="A0AAV9HZA5"/>
<accession>A0AAV9HZA5</accession>
<keyword evidence="5" id="KW-0862">Zinc</keyword>
<keyword evidence="7 9" id="KW-0472">Membrane</keyword>
<dbReference type="EMBL" id="MU864933">
    <property type="protein sequence ID" value="KAK4466180.1"/>
    <property type="molecule type" value="Genomic_DNA"/>
</dbReference>
<dbReference type="Proteomes" id="UP001321749">
    <property type="component" value="Unassembled WGS sequence"/>
</dbReference>
<proteinExistence type="predicted"/>
<dbReference type="SMART" id="SM00744">
    <property type="entry name" value="RINGv"/>
    <property type="match status" value="1"/>
</dbReference>
<evidence type="ECO:0000256" key="9">
    <source>
        <dbReference type="SAM" id="Phobius"/>
    </source>
</evidence>
<evidence type="ECO:0000256" key="7">
    <source>
        <dbReference type="ARBA" id="ARBA00023136"/>
    </source>
</evidence>
<keyword evidence="2 9" id="KW-0812">Transmembrane</keyword>
<feature type="region of interest" description="Disordered" evidence="8">
    <location>
        <begin position="251"/>
        <end position="294"/>
    </location>
</feature>
<protein>
    <recommendedName>
        <fullName evidence="10">RING-CH-type domain-containing protein</fullName>
    </recommendedName>
</protein>
<feature type="region of interest" description="Disordered" evidence="8">
    <location>
        <begin position="380"/>
        <end position="421"/>
    </location>
</feature>
<feature type="compositionally biased region" description="Low complexity" evidence="8">
    <location>
        <begin position="319"/>
        <end position="333"/>
    </location>
</feature>
<evidence type="ECO:0000313" key="12">
    <source>
        <dbReference type="Proteomes" id="UP001321749"/>
    </source>
</evidence>
<keyword evidence="4" id="KW-0863">Zinc-finger</keyword>
<feature type="transmembrane region" description="Helical" evidence="9">
    <location>
        <begin position="121"/>
        <end position="147"/>
    </location>
</feature>
<evidence type="ECO:0000256" key="8">
    <source>
        <dbReference type="SAM" id="MobiDB-lite"/>
    </source>
</evidence>
<dbReference type="SUPFAM" id="SSF57850">
    <property type="entry name" value="RING/U-box"/>
    <property type="match status" value="1"/>
</dbReference>
<dbReference type="PANTHER" id="PTHR46283">
    <property type="entry name" value="E3 UBIQUITIN-PROTEIN LIGASE MARCH5"/>
    <property type="match status" value="1"/>
</dbReference>
<dbReference type="InterPro" id="IPR011016">
    <property type="entry name" value="Znf_RING-CH"/>
</dbReference>
<dbReference type="Gene3D" id="3.30.40.10">
    <property type="entry name" value="Zinc/RING finger domain, C3HC4 (zinc finger)"/>
    <property type="match status" value="1"/>
</dbReference>
<comment type="subcellular location">
    <subcellularLocation>
        <location evidence="1">Membrane</location>
        <topology evidence="1">Multi-pass membrane protein</topology>
    </subcellularLocation>
</comment>
<dbReference type="GO" id="GO:0008270">
    <property type="term" value="F:zinc ion binding"/>
    <property type="evidence" value="ECO:0007669"/>
    <property type="project" value="UniProtKB-KW"/>
</dbReference>
<reference evidence="11" key="1">
    <citation type="journal article" date="2023" name="Mol. Phylogenet. Evol.">
        <title>Genome-scale phylogeny and comparative genomics of the fungal order Sordariales.</title>
        <authorList>
            <person name="Hensen N."/>
            <person name="Bonometti L."/>
            <person name="Westerberg I."/>
            <person name="Brannstrom I.O."/>
            <person name="Guillou S."/>
            <person name="Cros-Aarteil S."/>
            <person name="Calhoun S."/>
            <person name="Haridas S."/>
            <person name="Kuo A."/>
            <person name="Mondo S."/>
            <person name="Pangilinan J."/>
            <person name="Riley R."/>
            <person name="LaButti K."/>
            <person name="Andreopoulos B."/>
            <person name="Lipzen A."/>
            <person name="Chen C."/>
            <person name="Yan M."/>
            <person name="Daum C."/>
            <person name="Ng V."/>
            <person name="Clum A."/>
            <person name="Steindorff A."/>
            <person name="Ohm R.A."/>
            <person name="Martin F."/>
            <person name="Silar P."/>
            <person name="Natvig D.O."/>
            <person name="Lalanne C."/>
            <person name="Gautier V."/>
            <person name="Ament-Velasquez S.L."/>
            <person name="Kruys A."/>
            <person name="Hutchinson M.I."/>
            <person name="Powell A.J."/>
            <person name="Barry K."/>
            <person name="Miller A.N."/>
            <person name="Grigoriev I.V."/>
            <person name="Debuchy R."/>
            <person name="Gladieux P."/>
            <person name="Hiltunen Thoren M."/>
            <person name="Johannesson H."/>
        </authorList>
    </citation>
    <scope>NUCLEOTIDE SEQUENCE</scope>
    <source>
        <strain evidence="11">PSN324</strain>
    </source>
</reference>
<feature type="compositionally biased region" description="Pro residues" evidence="8">
    <location>
        <begin position="382"/>
        <end position="394"/>
    </location>
</feature>
<keyword evidence="3" id="KW-0479">Metal-binding</keyword>
<dbReference type="GO" id="GO:0016020">
    <property type="term" value="C:membrane"/>
    <property type="evidence" value="ECO:0007669"/>
    <property type="project" value="UniProtKB-SubCell"/>
</dbReference>
<dbReference type="InterPro" id="IPR013083">
    <property type="entry name" value="Znf_RING/FYVE/PHD"/>
</dbReference>
<comment type="caution">
    <text evidence="11">The sequence shown here is derived from an EMBL/GenBank/DDBJ whole genome shotgun (WGS) entry which is preliminary data.</text>
</comment>
<sequence>MATSPNTANRSGAAAQLPSTPNNIIGAPYAVEGQKTCYICLQNENETPPNTSWVSACPCSLDAHESCMLRWIAEQETSAQGRRKPLQCPACKAPIVVEEPFDPIIALRNRVVRSYTVMSPLILLGIVGTGTVAGSAAYGSMAGYLFLGPTAFKKWLGPFPHALWQALKLSTIAPALLITYELPALVSNVFIIPAAFVSGMLRIAHDDLLDWPPTLGWAFSVLPLAHYVYNTIYAELFGTFERRLNRALRGRPMDEEPNNDAPLGRVEAAPANPNNNNNNNAGQRRQEEEAEESVLGSLYNVGRAVIGLLRDDDDENEEGGNNQPQEGGRQNRAGGVDAEVVVELELNLPGLGGGDNHQEQEEEEGEAGLAEELQQLLEQPAAPAPAPAPAPAAPAPRNQVAAAPAQPAQQQQPAPPRRNDIYEPSSISYIMSSLVTPLMFPAASYGMGEIIRRVVPQKWVASSSSSGRPGLLQERWGRSLVGGCLLVVAKDAVSLWIKYRRVQVKLNRRVRNVDKKRGGRGATA</sequence>
<keyword evidence="12" id="KW-1185">Reference proteome</keyword>
<feature type="region of interest" description="Disordered" evidence="8">
    <location>
        <begin position="311"/>
        <end position="333"/>
    </location>
</feature>
<evidence type="ECO:0000256" key="1">
    <source>
        <dbReference type="ARBA" id="ARBA00004141"/>
    </source>
</evidence>
<organism evidence="11 12">
    <name type="scientific">Cladorrhinum samala</name>
    <dbReference type="NCBI Taxonomy" id="585594"/>
    <lineage>
        <taxon>Eukaryota</taxon>
        <taxon>Fungi</taxon>
        <taxon>Dikarya</taxon>
        <taxon>Ascomycota</taxon>
        <taxon>Pezizomycotina</taxon>
        <taxon>Sordariomycetes</taxon>
        <taxon>Sordariomycetidae</taxon>
        <taxon>Sordariales</taxon>
        <taxon>Podosporaceae</taxon>
        <taxon>Cladorrhinum</taxon>
    </lineage>
</organism>
<evidence type="ECO:0000259" key="10">
    <source>
        <dbReference type="SMART" id="SM00744"/>
    </source>
</evidence>